<dbReference type="InterPro" id="IPR003848">
    <property type="entry name" value="DUF218"/>
</dbReference>
<dbReference type="HOGENOM" id="CLU_064561_0_0_11"/>
<dbReference type="Proteomes" id="UP000004926">
    <property type="component" value="Chromosome"/>
</dbReference>
<evidence type="ECO:0000313" key="3">
    <source>
        <dbReference type="Proteomes" id="UP000004926"/>
    </source>
</evidence>
<dbReference type="InterPro" id="IPR051599">
    <property type="entry name" value="Cell_Envelope_Assoc"/>
</dbReference>
<dbReference type="eggNOG" id="COG1434">
    <property type="taxonomic scope" value="Bacteria"/>
</dbReference>
<reference evidence="2 3" key="1">
    <citation type="journal article" date="2012" name="Stand. Genomic Sci.">
        <title>Genome sequence of the ocean sediment bacterium Saccharomonospora marina type strain (XMU15(T)).</title>
        <authorList>
            <person name="Klenk H.P."/>
            <person name="Lu M."/>
            <person name="Lucas S."/>
            <person name="Lapidus A."/>
            <person name="Copeland A."/>
            <person name="Pitluck S."/>
            <person name="Goodwin L.A."/>
            <person name="Han C."/>
            <person name="Tapia R."/>
            <person name="Brambilla E.M."/>
            <person name="Potter G."/>
            <person name="Land M."/>
            <person name="Ivanova N."/>
            <person name="Rohde M."/>
            <person name="Goker M."/>
            <person name="Detter J.C."/>
            <person name="Li W.J."/>
            <person name="Kyrpides N.C."/>
            <person name="Woyke T."/>
        </authorList>
    </citation>
    <scope>NUCLEOTIDE SEQUENCE [LARGE SCALE GENOMIC DNA]</scope>
    <source>
        <strain evidence="2 3">XMU15</strain>
    </source>
</reference>
<dbReference type="CDD" id="cd06259">
    <property type="entry name" value="YdcF-like"/>
    <property type="match status" value="1"/>
</dbReference>
<feature type="domain" description="DUF218" evidence="1">
    <location>
        <begin position="81"/>
        <end position="201"/>
    </location>
</feature>
<gene>
    <name evidence="2" type="ORF">SacmaDRAFT_0434</name>
</gene>
<dbReference type="PANTHER" id="PTHR30336">
    <property type="entry name" value="INNER MEMBRANE PROTEIN, PROBABLE PERMEASE"/>
    <property type="match status" value="1"/>
</dbReference>
<sequence>MRHIDRLVGFASITVWRGVDFTVRQASGAHVAYAIPMQKPLATLPERLREDVKTLWEYHDLGHPHSRCDVGIGLGSHDVGVAVHTARLFHLGLFPLIVFTGARTPTTADVFPRGEAVHYREQAIGLGVPENAILVEPRARNTGDNISFTRDLLAEVGLHPRTVMLVCKPYHQRRAYATCRKLWPDVQVRCAAQSLSLEEYVGHIGDADRVLNMLVGDTQRITEYAERGFAVPQVVPPRVRQAYERLVSAGYTERLV</sequence>
<evidence type="ECO:0000313" key="2">
    <source>
        <dbReference type="EMBL" id="EHR48737.1"/>
    </source>
</evidence>
<dbReference type="InterPro" id="IPR014729">
    <property type="entry name" value="Rossmann-like_a/b/a_fold"/>
</dbReference>
<dbReference type="Gene3D" id="3.40.50.620">
    <property type="entry name" value="HUPs"/>
    <property type="match status" value="1"/>
</dbReference>
<organism evidence="2 3">
    <name type="scientific">Saccharomonospora marina XMU15</name>
    <dbReference type="NCBI Taxonomy" id="882083"/>
    <lineage>
        <taxon>Bacteria</taxon>
        <taxon>Bacillati</taxon>
        <taxon>Actinomycetota</taxon>
        <taxon>Actinomycetes</taxon>
        <taxon>Pseudonocardiales</taxon>
        <taxon>Pseudonocardiaceae</taxon>
        <taxon>Saccharomonospora</taxon>
    </lineage>
</organism>
<protein>
    <recommendedName>
        <fullName evidence="1">DUF218 domain-containing protein</fullName>
    </recommendedName>
</protein>
<dbReference type="STRING" id="882083.SacmaDRAFT_0434"/>
<dbReference type="AlphaFoldDB" id="H5X368"/>
<dbReference type="PANTHER" id="PTHR30336:SF20">
    <property type="entry name" value="DUF218 DOMAIN-CONTAINING PROTEIN"/>
    <property type="match status" value="1"/>
</dbReference>
<keyword evidence="3" id="KW-1185">Reference proteome</keyword>
<dbReference type="EMBL" id="CM001439">
    <property type="protein sequence ID" value="EHR48737.1"/>
    <property type="molecule type" value="Genomic_DNA"/>
</dbReference>
<name>H5X368_9PSEU</name>
<proteinExistence type="predicted"/>
<evidence type="ECO:0000259" key="1">
    <source>
        <dbReference type="Pfam" id="PF02698"/>
    </source>
</evidence>
<dbReference type="GO" id="GO:0005886">
    <property type="term" value="C:plasma membrane"/>
    <property type="evidence" value="ECO:0007669"/>
    <property type="project" value="TreeGrafter"/>
</dbReference>
<accession>H5X368</accession>
<dbReference type="Pfam" id="PF02698">
    <property type="entry name" value="DUF218"/>
    <property type="match status" value="1"/>
</dbReference>